<dbReference type="InterPro" id="IPR007372">
    <property type="entry name" value="Lipid/polyisoprenoid-bd_YceI"/>
</dbReference>
<dbReference type="RefSeq" id="WP_152149188.1">
    <property type="nucleotide sequence ID" value="NZ_WEIO01000001.1"/>
</dbReference>
<protein>
    <recommendedName>
        <fullName evidence="2">Lipid/polyisoprenoid-binding YceI-like domain-containing protein</fullName>
    </recommendedName>
</protein>
<accession>A0A6I1FUR1</accession>
<dbReference type="SUPFAM" id="SSF101874">
    <property type="entry name" value="YceI-like"/>
    <property type="match status" value="1"/>
</dbReference>
<dbReference type="PANTHER" id="PTHR34406">
    <property type="entry name" value="PROTEIN YCEI"/>
    <property type="match status" value="1"/>
</dbReference>
<dbReference type="Proteomes" id="UP000429595">
    <property type="component" value="Unassembled WGS sequence"/>
</dbReference>
<organism evidence="3 4">
    <name type="scientific">Bacillus aerolatus</name>
    <dbReference type="NCBI Taxonomy" id="2653354"/>
    <lineage>
        <taxon>Bacteria</taxon>
        <taxon>Bacillati</taxon>
        <taxon>Bacillota</taxon>
        <taxon>Bacilli</taxon>
        <taxon>Bacillales</taxon>
        <taxon>Bacillaceae</taxon>
        <taxon>Bacillus</taxon>
    </lineage>
</organism>
<comment type="similarity">
    <text evidence="1">Belongs to the UPF0312 family.</text>
</comment>
<feature type="domain" description="Lipid/polyisoprenoid-binding YceI-like" evidence="2">
    <location>
        <begin position="5"/>
        <end position="174"/>
    </location>
</feature>
<evidence type="ECO:0000256" key="1">
    <source>
        <dbReference type="ARBA" id="ARBA00008812"/>
    </source>
</evidence>
<reference evidence="3 4" key="1">
    <citation type="submission" date="2019-10" db="EMBL/GenBank/DDBJ databases">
        <title>Bacillus aerolatum sp. nov., isolated from bioaerosol of sport playgrounds.</title>
        <authorList>
            <person name="Chen P."/>
            <person name="Zhang G."/>
        </authorList>
    </citation>
    <scope>NUCLEOTIDE SEQUENCE [LARGE SCALE GENOMIC DNA]</scope>
    <source>
        <strain evidence="3 4">CX253</strain>
    </source>
</reference>
<proteinExistence type="inferred from homology"/>
<keyword evidence="4" id="KW-1185">Reference proteome</keyword>
<dbReference type="InterPro" id="IPR036761">
    <property type="entry name" value="TTHA0802/YceI-like_sf"/>
</dbReference>
<dbReference type="AlphaFoldDB" id="A0A6I1FUR1"/>
<dbReference type="Gene3D" id="2.40.128.110">
    <property type="entry name" value="Lipid/polyisoprenoid-binding, YceI-like"/>
    <property type="match status" value="1"/>
</dbReference>
<dbReference type="PANTHER" id="PTHR34406:SF1">
    <property type="entry name" value="PROTEIN YCEI"/>
    <property type="match status" value="1"/>
</dbReference>
<sequence>MTKTKWTVDTAHSSVDFSIRHMMVSNVKGTFHDFSADIEADPTDLTTANIYFAIDLASVDTRNNDRDAHLRNADFFDVENHPQMTFTATNIVKTDENEYDVTGDFTLHGVTRPETFAVIFEGAAKDPWGNEKVGFSVIGKLNRSDYGLTYNAVLETGGIMVGDQVKISLDIQASKEA</sequence>
<evidence type="ECO:0000313" key="3">
    <source>
        <dbReference type="EMBL" id="KAB7708663.1"/>
    </source>
</evidence>
<evidence type="ECO:0000259" key="2">
    <source>
        <dbReference type="SMART" id="SM00867"/>
    </source>
</evidence>
<dbReference type="Pfam" id="PF04264">
    <property type="entry name" value="YceI"/>
    <property type="match status" value="1"/>
</dbReference>
<dbReference type="EMBL" id="WEIO01000001">
    <property type="protein sequence ID" value="KAB7708663.1"/>
    <property type="molecule type" value="Genomic_DNA"/>
</dbReference>
<evidence type="ECO:0000313" key="4">
    <source>
        <dbReference type="Proteomes" id="UP000429595"/>
    </source>
</evidence>
<comment type="caution">
    <text evidence="3">The sequence shown here is derived from an EMBL/GenBank/DDBJ whole genome shotgun (WGS) entry which is preliminary data.</text>
</comment>
<gene>
    <name evidence="3" type="ORF">F9802_00460</name>
</gene>
<dbReference type="SMART" id="SM00867">
    <property type="entry name" value="YceI"/>
    <property type="match status" value="1"/>
</dbReference>
<name>A0A6I1FUR1_9BACI</name>